<gene>
    <name evidence="3" type="ORF">JCM19296_131</name>
</gene>
<protein>
    <recommendedName>
        <fullName evidence="2">DUF3686 domain-containing protein</fullName>
    </recommendedName>
</protein>
<comment type="caution">
    <text evidence="3">The sequence shown here is derived from an EMBL/GenBank/DDBJ whole genome shotgun (WGS) entry which is preliminary data.</text>
</comment>
<evidence type="ECO:0000256" key="1">
    <source>
        <dbReference type="SAM" id="Coils"/>
    </source>
</evidence>
<dbReference type="Pfam" id="PF12458">
    <property type="entry name" value="DUF3686"/>
    <property type="match status" value="1"/>
</dbReference>
<dbReference type="EMBL" id="BBLG01000001">
    <property type="protein sequence ID" value="GAK74553.1"/>
    <property type="molecule type" value="Genomic_DNA"/>
</dbReference>
<name>A0A081D6K7_NONUL</name>
<organism evidence="3 4">
    <name type="scientific">Nonlabens ulvanivorans</name>
    <name type="common">Persicivirga ulvanivorans</name>
    <dbReference type="NCBI Taxonomy" id="906888"/>
    <lineage>
        <taxon>Bacteria</taxon>
        <taxon>Pseudomonadati</taxon>
        <taxon>Bacteroidota</taxon>
        <taxon>Flavobacteriia</taxon>
        <taxon>Flavobacteriales</taxon>
        <taxon>Flavobacteriaceae</taxon>
        <taxon>Nonlabens</taxon>
    </lineage>
</organism>
<dbReference type="InterPro" id="IPR020958">
    <property type="entry name" value="DUF3686"/>
</dbReference>
<reference evidence="3 4" key="1">
    <citation type="journal article" date="2014" name="Genome Announc.">
        <title>Draft Genome Sequences of Marine Flavobacterium Nonlabens Strains NR17, NR24, NR27, NR32, NR33, and Ara13.</title>
        <authorList>
            <person name="Nakanishi M."/>
            <person name="Meirelles P."/>
            <person name="Suzuki R."/>
            <person name="Takatani N."/>
            <person name="Mino S."/>
            <person name="Suda W."/>
            <person name="Oshima K."/>
            <person name="Hattori M."/>
            <person name="Ohkuma M."/>
            <person name="Hosokawa M."/>
            <person name="Miyashita K."/>
            <person name="Thompson F.L."/>
            <person name="Niwa A."/>
            <person name="Sawabe T."/>
            <person name="Sawabe T."/>
        </authorList>
    </citation>
    <scope>NUCLEOTIDE SEQUENCE [LARGE SCALE GENOMIC DNA]</scope>
    <source>
        <strain evidence="4">JCM19296</strain>
    </source>
</reference>
<sequence length="162" mass="18783">MAEKDKKDTTQLDSGTYEIIQSRLLKQKNDLQQRLNELNEERKKVFGSLETRLIANDRVNTENNCIARDIVTIGKYSIFGYNVHLGLRTEMQLSDVFSIYEFDRDGVDGDALRFRESGNKLNLITDPIFQTDFENLYKYYRNTIFSKFAIMGELPAYGISAQ</sequence>
<dbReference type="Proteomes" id="UP000028980">
    <property type="component" value="Unassembled WGS sequence"/>
</dbReference>
<feature type="domain" description="DUF3686" evidence="2">
    <location>
        <begin position="30"/>
        <end position="152"/>
    </location>
</feature>
<proteinExistence type="predicted"/>
<feature type="coiled-coil region" evidence="1">
    <location>
        <begin position="21"/>
        <end position="48"/>
    </location>
</feature>
<dbReference type="AlphaFoldDB" id="A0A081D6K7"/>
<accession>A0A081D6K7</accession>
<evidence type="ECO:0000313" key="4">
    <source>
        <dbReference type="Proteomes" id="UP000028980"/>
    </source>
</evidence>
<keyword evidence="1" id="KW-0175">Coiled coil</keyword>
<evidence type="ECO:0000259" key="2">
    <source>
        <dbReference type="Pfam" id="PF12458"/>
    </source>
</evidence>
<evidence type="ECO:0000313" key="3">
    <source>
        <dbReference type="EMBL" id="GAK74553.1"/>
    </source>
</evidence>